<evidence type="ECO:0008006" key="3">
    <source>
        <dbReference type="Google" id="ProtNLM"/>
    </source>
</evidence>
<protein>
    <recommendedName>
        <fullName evidence="3">Alternate-type signal peptide domain-containing protein</fullName>
    </recommendedName>
</protein>
<dbReference type="Proteomes" id="UP000581206">
    <property type="component" value="Unassembled WGS sequence"/>
</dbReference>
<organism evidence="1 2">
    <name type="scientific">Cellulomonas denverensis</name>
    <dbReference type="NCBI Taxonomy" id="264297"/>
    <lineage>
        <taxon>Bacteria</taxon>
        <taxon>Bacillati</taxon>
        <taxon>Actinomycetota</taxon>
        <taxon>Actinomycetes</taxon>
        <taxon>Micrococcales</taxon>
        <taxon>Cellulomonadaceae</taxon>
        <taxon>Cellulomonas</taxon>
    </lineage>
</organism>
<dbReference type="RefSeq" id="WP_168630213.1">
    <property type="nucleotide sequence ID" value="NZ_BONL01000001.1"/>
</dbReference>
<name>A0A7X6KVJ7_9CELL</name>
<keyword evidence="2" id="KW-1185">Reference proteome</keyword>
<evidence type="ECO:0000313" key="2">
    <source>
        <dbReference type="Proteomes" id="UP000581206"/>
    </source>
</evidence>
<gene>
    <name evidence="1" type="ORF">HGA03_10525</name>
</gene>
<dbReference type="EMBL" id="JAAXOX010000004">
    <property type="protein sequence ID" value="NKY23097.1"/>
    <property type="molecule type" value="Genomic_DNA"/>
</dbReference>
<dbReference type="InterPro" id="IPR023833">
    <property type="entry name" value="Signal_pept_SipW-depend-type"/>
</dbReference>
<reference evidence="1 2" key="1">
    <citation type="submission" date="2020-04" db="EMBL/GenBank/DDBJ databases">
        <title>MicrobeNet Type strains.</title>
        <authorList>
            <person name="Nicholson A.C."/>
        </authorList>
    </citation>
    <scope>NUCLEOTIDE SEQUENCE [LARGE SCALE GENOMIC DNA]</scope>
    <source>
        <strain evidence="1 2">ATCC BAA-788</strain>
    </source>
</reference>
<dbReference type="NCBIfam" id="TIGR04088">
    <property type="entry name" value="cognate_SipW"/>
    <property type="match status" value="1"/>
</dbReference>
<dbReference type="AlphaFoldDB" id="A0A7X6KVJ7"/>
<proteinExistence type="predicted"/>
<sequence length="215" mass="21850">MTAGRRRGVLFGLSAVVAAVLLIGGTFALWSARTGFAGGTITSGDLSLELTEATWAQVTPGVTNLASGRYDDGLPADFHTMPGDVIEISQPVTTTLVGENIAGGFSVAVAEGAAGDVEAGRIVVTFSVRDDGGNTVAPQNGAAELGTTVVVPGLTGSEDAAPQDWTVVVRVEVRGEYVWTGEPVTDATGAWTLGEIRVGLEQVREGEGYATGGAA</sequence>
<accession>A0A7X6KVJ7</accession>
<comment type="caution">
    <text evidence="1">The sequence shown here is derived from an EMBL/GenBank/DDBJ whole genome shotgun (WGS) entry which is preliminary data.</text>
</comment>
<evidence type="ECO:0000313" key="1">
    <source>
        <dbReference type="EMBL" id="NKY23097.1"/>
    </source>
</evidence>